<proteinExistence type="predicted"/>
<evidence type="ECO:0000256" key="1">
    <source>
        <dbReference type="SAM" id="MobiDB-lite"/>
    </source>
</evidence>
<comment type="caution">
    <text evidence="2">The sequence shown here is derived from an EMBL/GenBank/DDBJ whole genome shotgun (WGS) entry which is preliminary data.</text>
</comment>
<feature type="region of interest" description="Disordered" evidence="1">
    <location>
        <begin position="45"/>
        <end position="64"/>
    </location>
</feature>
<organism evidence="2 3">
    <name type="scientific">Cuscuta epithymum</name>
    <dbReference type="NCBI Taxonomy" id="186058"/>
    <lineage>
        <taxon>Eukaryota</taxon>
        <taxon>Viridiplantae</taxon>
        <taxon>Streptophyta</taxon>
        <taxon>Embryophyta</taxon>
        <taxon>Tracheophyta</taxon>
        <taxon>Spermatophyta</taxon>
        <taxon>Magnoliopsida</taxon>
        <taxon>eudicotyledons</taxon>
        <taxon>Gunneridae</taxon>
        <taxon>Pentapetalae</taxon>
        <taxon>asterids</taxon>
        <taxon>lamiids</taxon>
        <taxon>Solanales</taxon>
        <taxon>Convolvulaceae</taxon>
        <taxon>Cuscuteae</taxon>
        <taxon>Cuscuta</taxon>
        <taxon>Cuscuta subgen. Cuscuta</taxon>
    </lineage>
</organism>
<accession>A0AAV0G1C2</accession>
<reference evidence="2" key="1">
    <citation type="submission" date="2022-07" db="EMBL/GenBank/DDBJ databases">
        <authorList>
            <person name="Macas J."/>
            <person name="Novak P."/>
            <person name="Neumann P."/>
        </authorList>
    </citation>
    <scope>NUCLEOTIDE SEQUENCE</scope>
</reference>
<keyword evidence="3" id="KW-1185">Reference proteome</keyword>
<evidence type="ECO:0000313" key="2">
    <source>
        <dbReference type="EMBL" id="CAH9141564.1"/>
    </source>
</evidence>
<sequence>MDPNDQGVETTSPMTPTTPNQPTPQQSTSATYEDLDHPIITSLLSHERKWTKEHPAEQITGDPSRGVCTRIAKVNECLLSCFLSQSKLFNVSEALVDPDWVIAMQDEVNQFQKK</sequence>
<feature type="compositionally biased region" description="Low complexity" evidence="1">
    <location>
        <begin position="10"/>
        <end position="31"/>
    </location>
</feature>
<dbReference type="AlphaFoldDB" id="A0AAV0G1C2"/>
<gene>
    <name evidence="2" type="ORF">CEPIT_LOCUS39224</name>
</gene>
<name>A0AAV0G1C2_9ASTE</name>
<dbReference type="Proteomes" id="UP001152523">
    <property type="component" value="Unassembled WGS sequence"/>
</dbReference>
<dbReference type="EMBL" id="CAMAPF010001031">
    <property type="protein sequence ID" value="CAH9141564.1"/>
    <property type="molecule type" value="Genomic_DNA"/>
</dbReference>
<feature type="compositionally biased region" description="Basic and acidic residues" evidence="1">
    <location>
        <begin position="45"/>
        <end position="56"/>
    </location>
</feature>
<feature type="region of interest" description="Disordered" evidence="1">
    <location>
        <begin position="1"/>
        <end position="38"/>
    </location>
</feature>
<evidence type="ECO:0000313" key="3">
    <source>
        <dbReference type="Proteomes" id="UP001152523"/>
    </source>
</evidence>
<protein>
    <submittedName>
        <fullName evidence="2">Uncharacterized protein</fullName>
    </submittedName>
</protein>